<keyword evidence="3" id="KW-1185">Reference proteome</keyword>
<evidence type="ECO:0000313" key="3">
    <source>
        <dbReference type="Proteomes" id="UP000292052"/>
    </source>
</evidence>
<evidence type="ECO:0000259" key="1">
    <source>
        <dbReference type="Pfam" id="PF20500"/>
    </source>
</evidence>
<reference evidence="2 3" key="1">
    <citation type="submission" date="2017-03" db="EMBL/GenBank/DDBJ databases">
        <title>Genome of the blue death feigning beetle - Asbolus verrucosus.</title>
        <authorList>
            <person name="Rider S.D."/>
        </authorList>
    </citation>
    <scope>NUCLEOTIDE SEQUENCE [LARGE SCALE GENOMIC DNA]</scope>
    <source>
        <strain evidence="2">Butters</strain>
        <tissue evidence="2">Head and leg muscle</tissue>
    </source>
</reference>
<feature type="domain" description="DNA-PKcs N-terminal" evidence="1">
    <location>
        <begin position="44"/>
        <end position="482"/>
    </location>
</feature>
<dbReference type="STRING" id="1661398.A0A482V7S4"/>
<gene>
    <name evidence="2" type="ORF">BDFB_000749</name>
</gene>
<dbReference type="Pfam" id="PF20500">
    <property type="entry name" value="DNA-PKcs_N"/>
    <property type="match status" value="1"/>
</dbReference>
<protein>
    <recommendedName>
        <fullName evidence="1">DNA-PKcs N-terminal domain-containing protein</fullName>
    </recommendedName>
</protein>
<dbReference type="OrthoDB" id="431717at2759"/>
<proteinExistence type="predicted"/>
<dbReference type="EMBL" id="QDEB01129926">
    <property type="protein sequence ID" value="RZB39250.1"/>
    <property type="molecule type" value="Genomic_DNA"/>
</dbReference>
<dbReference type="AlphaFoldDB" id="A0A482V7S4"/>
<evidence type="ECO:0000313" key="2">
    <source>
        <dbReference type="EMBL" id="RZB39250.1"/>
    </source>
</evidence>
<accession>A0A482V7S4</accession>
<organism evidence="2 3">
    <name type="scientific">Asbolus verrucosus</name>
    <name type="common">Desert ironclad beetle</name>
    <dbReference type="NCBI Taxonomy" id="1661398"/>
    <lineage>
        <taxon>Eukaryota</taxon>
        <taxon>Metazoa</taxon>
        <taxon>Ecdysozoa</taxon>
        <taxon>Arthropoda</taxon>
        <taxon>Hexapoda</taxon>
        <taxon>Insecta</taxon>
        <taxon>Pterygota</taxon>
        <taxon>Neoptera</taxon>
        <taxon>Endopterygota</taxon>
        <taxon>Coleoptera</taxon>
        <taxon>Polyphaga</taxon>
        <taxon>Cucujiformia</taxon>
        <taxon>Tenebrionidae</taxon>
        <taxon>Pimeliinae</taxon>
        <taxon>Asbolus</taxon>
    </lineage>
</organism>
<comment type="caution">
    <text evidence="2">The sequence shown here is derived from an EMBL/GenBank/DDBJ whole genome shotgun (WGS) entry which is preliminary data.</text>
</comment>
<dbReference type="SUPFAM" id="SSF48371">
    <property type="entry name" value="ARM repeat"/>
    <property type="match status" value="1"/>
</dbReference>
<dbReference type="Proteomes" id="UP000292052">
    <property type="component" value="Unassembled WGS sequence"/>
</dbReference>
<name>A0A482V7S4_ASBVE</name>
<dbReference type="InterPro" id="IPR046804">
    <property type="entry name" value="DNA-PKcs_N"/>
</dbReference>
<sequence length="522" mass="60463">MDLDPRNVLNLLHEYLGDENTGPQECHQLLTNLNDVLIQEQLNLSYLVQEKVFKALGTFAKHFQYLVKDPENLRILFLSQLEIQMIQKEFSYKVVSGLFSGLDQLCENYPFDLNAKEDKVIIGKLYRYVDKMAVPAATIKVANRAALTFLANNISLFVNLMTEKFRQWHETLLKWLTYGPDDQKVGVLVVGAFYQGLGEFLLNDVDRKYRNITLYFVEYFQRILKDKVSNHEKRLCLLGLSSFSAAFYVQLSEEEMKDIHVLIMHTFEETYVFNQEHSSDALEYLPNYTQTVAKFIHLKKITNNELFCLQKGVILMIKTFPQLSYSYHGAVVDALVSTFHCLSSNDENIFNSFVENTIYQGVVWSCSHQHISEAEILEGNSEKVITVKNYLNLWKQLLRISPVRKYDKCGIFLYDRKYILTKVIDKLVRTMLILINKLNVSVVLTETNAPVTDIESAYKVSESNDFAIFLNVVDFYQEVFTEIEPTRLIDCLPPSAFGISDFDNQKNVIRLRSVIQNNFSSW</sequence>
<dbReference type="InterPro" id="IPR016024">
    <property type="entry name" value="ARM-type_fold"/>
</dbReference>